<accession>A0A316A2T2</accession>
<proteinExistence type="predicted"/>
<feature type="domain" description="PNPLA" evidence="5">
    <location>
        <begin position="9"/>
        <end position="166"/>
    </location>
</feature>
<dbReference type="PROSITE" id="PS51635">
    <property type="entry name" value="PNPLA"/>
    <property type="match status" value="1"/>
</dbReference>
<evidence type="ECO:0000256" key="1">
    <source>
        <dbReference type="ARBA" id="ARBA00022801"/>
    </source>
</evidence>
<evidence type="ECO:0000313" key="6">
    <source>
        <dbReference type="EMBL" id="PWJ44017.1"/>
    </source>
</evidence>
<dbReference type="InterPro" id="IPR016035">
    <property type="entry name" value="Acyl_Trfase/lysoPLipase"/>
</dbReference>
<dbReference type="Pfam" id="PF01734">
    <property type="entry name" value="Patatin"/>
    <property type="match status" value="1"/>
</dbReference>
<dbReference type="Proteomes" id="UP000245535">
    <property type="component" value="Unassembled WGS sequence"/>
</dbReference>
<evidence type="ECO:0000256" key="3">
    <source>
        <dbReference type="ARBA" id="ARBA00023098"/>
    </source>
</evidence>
<feature type="active site" description="Nucleophile" evidence="4">
    <location>
        <position position="42"/>
    </location>
</feature>
<sequence>MIESKEIGLALSGGGIRGAIHVGFLDAFESYRPNVKAVAGTSAGSIVGAFYCAGFTSKEIMALFKGTSLRSFVSWNGFRKGLMEMSGLKKLLEQHIPKDFSELEKPFAVTACALDEEELLVIEEGDLHQAVLASCSIPIIFQTVEINGRACVDGGVLNSLPADVLHGRVDQVIGVHLNNMRYPSSKQDNLLVLAEKVFLMSVRHNVKRNLKYCDYFVSPEIEHTSVLDFDKIERLYHIGVKTGRDFVKNPTLFTKKEFKPQGKL</sequence>
<keyword evidence="1 4" id="KW-0378">Hydrolase</keyword>
<evidence type="ECO:0000313" key="7">
    <source>
        <dbReference type="Proteomes" id="UP000245535"/>
    </source>
</evidence>
<dbReference type="RefSeq" id="WP_109615540.1">
    <property type="nucleotide sequence ID" value="NZ_QGDO01000001.1"/>
</dbReference>
<dbReference type="Gene3D" id="3.40.1090.10">
    <property type="entry name" value="Cytosolic phospholipase A2 catalytic domain"/>
    <property type="match status" value="2"/>
</dbReference>
<dbReference type="InterPro" id="IPR050301">
    <property type="entry name" value="NTE"/>
</dbReference>
<comment type="caution">
    <text evidence="6">The sequence shown here is derived from an EMBL/GenBank/DDBJ whole genome shotgun (WGS) entry which is preliminary data.</text>
</comment>
<feature type="short sequence motif" description="GXSXG" evidence="4">
    <location>
        <begin position="40"/>
        <end position="44"/>
    </location>
</feature>
<dbReference type="InterPro" id="IPR002641">
    <property type="entry name" value="PNPLA_dom"/>
</dbReference>
<organism evidence="6 7">
    <name type="scientific">Sediminitomix flava</name>
    <dbReference type="NCBI Taxonomy" id="379075"/>
    <lineage>
        <taxon>Bacteria</taxon>
        <taxon>Pseudomonadati</taxon>
        <taxon>Bacteroidota</taxon>
        <taxon>Cytophagia</taxon>
        <taxon>Cytophagales</taxon>
        <taxon>Flammeovirgaceae</taxon>
        <taxon>Sediminitomix</taxon>
    </lineage>
</organism>
<dbReference type="GO" id="GO:0016787">
    <property type="term" value="F:hydrolase activity"/>
    <property type="evidence" value="ECO:0007669"/>
    <property type="project" value="UniProtKB-UniRule"/>
</dbReference>
<dbReference type="OrthoDB" id="9770965at2"/>
<dbReference type="GO" id="GO:0016042">
    <property type="term" value="P:lipid catabolic process"/>
    <property type="evidence" value="ECO:0007669"/>
    <property type="project" value="UniProtKB-UniRule"/>
</dbReference>
<name>A0A316A2T2_SEDFL</name>
<evidence type="ECO:0000256" key="2">
    <source>
        <dbReference type="ARBA" id="ARBA00022963"/>
    </source>
</evidence>
<gene>
    <name evidence="6" type="ORF">BC781_101367</name>
</gene>
<dbReference type="EMBL" id="QGDO01000001">
    <property type="protein sequence ID" value="PWJ44017.1"/>
    <property type="molecule type" value="Genomic_DNA"/>
</dbReference>
<dbReference type="AlphaFoldDB" id="A0A316A2T2"/>
<dbReference type="PANTHER" id="PTHR14226:SF29">
    <property type="entry name" value="NEUROPATHY TARGET ESTERASE SWS"/>
    <property type="match status" value="1"/>
</dbReference>
<feature type="active site" description="Proton acceptor" evidence="4">
    <location>
        <position position="153"/>
    </location>
</feature>
<keyword evidence="3 4" id="KW-0443">Lipid metabolism</keyword>
<keyword evidence="7" id="KW-1185">Reference proteome</keyword>
<evidence type="ECO:0000256" key="4">
    <source>
        <dbReference type="PROSITE-ProRule" id="PRU01161"/>
    </source>
</evidence>
<protein>
    <submittedName>
        <fullName evidence="6">NTE family protein</fullName>
    </submittedName>
</protein>
<dbReference type="PANTHER" id="PTHR14226">
    <property type="entry name" value="NEUROPATHY TARGET ESTERASE/SWISS CHEESE D.MELANOGASTER"/>
    <property type="match status" value="1"/>
</dbReference>
<evidence type="ECO:0000259" key="5">
    <source>
        <dbReference type="PROSITE" id="PS51635"/>
    </source>
</evidence>
<keyword evidence="2 4" id="KW-0442">Lipid degradation</keyword>
<dbReference type="SUPFAM" id="SSF52151">
    <property type="entry name" value="FabD/lysophospholipase-like"/>
    <property type="match status" value="1"/>
</dbReference>
<reference evidence="6 7" key="1">
    <citation type="submission" date="2018-03" db="EMBL/GenBank/DDBJ databases">
        <title>Genomic Encyclopedia of Archaeal and Bacterial Type Strains, Phase II (KMG-II): from individual species to whole genera.</title>
        <authorList>
            <person name="Goeker M."/>
        </authorList>
    </citation>
    <scope>NUCLEOTIDE SEQUENCE [LARGE SCALE GENOMIC DNA]</scope>
    <source>
        <strain evidence="6 7">DSM 28229</strain>
    </source>
</reference>
<feature type="short sequence motif" description="DGA/G" evidence="4">
    <location>
        <begin position="153"/>
        <end position="155"/>
    </location>
</feature>
<feature type="short sequence motif" description="GXGXXG" evidence="4">
    <location>
        <begin position="13"/>
        <end position="18"/>
    </location>
</feature>